<keyword evidence="1" id="KW-0620">Polyamine biosynthesis</keyword>
<keyword evidence="3" id="KW-0732">Signal</keyword>
<dbReference type="SUPFAM" id="SSF53335">
    <property type="entry name" value="S-adenosyl-L-methionine-dependent methyltransferases"/>
    <property type="match status" value="1"/>
</dbReference>
<keyword evidence="5" id="KW-1185">Reference proteome</keyword>
<dbReference type="Proteomes" id="UP001221411">
    <property type="component" value="Unassembled WGS sequence"/>
</dbReference>
<evidence type="ECO:0000313" key="4">
    <source>
        <dbReference type="EMBL" id="MDC0745796.1"/>
    </source>
</evidence>
<evidence type="ECO:0000256" key="2">
    <source>
        <dbReference type="SAM" id="MobiDB-lite"/>
    </source>
</evidence>
<dbReference type="PANTHER" id="PTHR43317">
    <property type="entry name" value="THERMOSPERMINE SYNTHASE ACAULIS5"/>
    <property type="match status" value="1"/>
</dbReference>
<protein>
    <recommendedName>
        <fullName evidence="6">PABS domain-containing protein</fullName>
    </recommendedName>
</protein>
<feature type="region of interest" description="Disordered" evidence="2">
    <location>
        <begin position="24"/>
        <end position="51"/>
    </location>
</feature>
<evidence type="ECO:0008006" key="6">
    <source>
        <dbReference type="Google" id="ProtNLM"/>
    </source>
</evidence>
<evidence type="ECO:0000256" key="3">
    <source>
        <dbReference type="SAM" id="SignalP"/>
    </source>
</evidence>
<accession>A0ABT5EYA3</accession>
<organism evidence="4 5">
    <name type="scientific">Polyangium mundeleinium</name>
    <dbReference type="NCBI Taxonomy" id="2995306"/>
    <lineage>
        <taxon>Bacteria</taxon>
        <taxon>Pseudomonadati</taxon>
        <taxon>Myxococcota</taxon>
        <taxon>Polyangia</taxon>
        <taxon>Polyangiales</taxon>
        <taxon>Polyangiaceae</taxon>
        <taxon>Polyangium</taxon>
    </lineage>
</organism>
<feature type="chain" id="PRO_5046862323" description="PABS domain-containing protein" evidence="3">
    <location>
        <begin position="20"/>
        <end position="619"/>
    </location>
</feature>
<dbReference type="PANTHER" id="PTHR43317:SF1">
    <property type="entry name" value="THERMOSPERMINE SYNTHASE ACAULIS5"/>
    <property type="match status" value="1"/>
</dbReference>
<sequence>MRRRSLSSALPWLASALLAACTGSAPPAREASPASTPNSPPPPAAPTLPPGVLAEGAGAQGVVRVEERDGLRLLTIDGVVQAAVPAGRRDIVASPDPLVTLVRAARPNARTVLVIGLGSGRTAAALATEGLEVEVAELEPAVIDFARRFFGYQGHAAASDGLDYLARARKMYDIVVVDAFNGKEPPRRFLTRDALLKMGLRSGSATLIAARWRGSPHGSSSPAVPHLMGDIRVFSQLFGSGVGDEEQNLYLIASATPANLIGPQGIAAWPIPGALPEHARPAATAVPGSPASRRVTLLGYLVRTREDGALCIDLPHYEMGAQRYRLSGPAVDALTKLLPSGEAAPTDGDIGSDGDTKATLRDLLGGGGFKRSDVRFSSVVVAVEGDAALAAVVHPDAASGVPKEIRGDAPTDPRLPFGGALYDLVVDKVLFTFDRSAWSKQKTKLSPIAARAVKAIGAHDFDAAGKSIVEYLAIMRRDLGPFAEQLAAFAEVSRVQRQIERESAAVRAESAFVIAKACDRAGNAAGIDRFTSASEDAKAFVSALRGCARRGYREARQKESGEGARTATARLYALLQDDMLEVQPNSVDGRRIEAEIAAIEKSVPEVQPLQEPPRETLGP</sequence>
<dbReference type="EMBL" id="JAQNDO010000001">
    <property type="protein sequence ID" value="MDC0745796.1"/>
    <property type="molecule type" value="Genomic_DNA"/>
</dbReference>
<dbReference type="PROSITE" id="PS51257">
    <property type="entry name" value="PROKAR_LIPOPROTEIN"/>
    <property type="match status" value="1"/>
</dbReference>
<evidence type="ECO:0000256" key="1">
    <source>
        <dbReference type="ARBA" id="ARBA00023115"/>
    </source>
</evidence>
<reference evidence="4 5" key="1">
    <citation type="submission" date="2022-11" db="EMBL/GenBank/DDBJ databases">
        <title>Minimal conservation of predation-associated metabolite biosynthetic gene clusters underscores biosynthetic potential of Myxococcota including descriptions for ten novel species: Archangium lansinium sp. nov., Myxococcus landrumus sp. nov., Nannocystis bai.</title>
        <authorList>
            <person name="Ahearne A."/>
            <person name="Stevens C."/>
            <person name="Dowd S."/>
        </authorList>
    </citation>
    <scope>NUCLEOTIDE SEQUENCE [LARGE SCALE GENOMIC DNA]</scope>
    <source>
        <strain evidence="4 5">RJM3</strain>
    </source>
</reference>
<dbReference type="Gene3D" id="3.40.50.150">
    <property type="entry name" value="Vaccinia Virus protein VP39"/>
    <property type="match status" value="1"/>
</dbReference>
<feature type="signal peptide" evidence="3">
    <location>
        <begin position="1"/>
        <end position="19"/>
    </location>
</feature>
<dbReference type="InterPro" id="IPR029063">
    <property type="entry name" value="SAM-dependent_MTases_sf"/>
</dbReference>
<comment type="caution">
    <text evidence="4">The sequence shown here is derived from an EMBL/GenBank/DDBJ whole genome shotgun (WGS) entry which is preliminary data.</text>
</comment>
<name>A0ABT5EYA3_9BACT</name>
<feature type="compositionally biased region" description="Pro residues" evidence="2">
    <location>
        <begin position="38"/>
        <end position="49"/>
    </location>
</feature>
<evidence type="ECO:0000313" key="5">
    <source>
        <dbReference type="Proteomes" id="UP001221411"/>
    </source>
</evidence>
<dbReference type="RefSeq" id="WP_271923683.1">
    <property type="nucleotide sequence ID" value="NZ_JAQNDO010000001.1"/>
</dbReference>
<proteinExistence type="predicted"/>
<gene>
    <name evidence="4" type="ORF">POL67_30985</name>
</gene>
<feature type="compositionally biased region" description="Low complexity" evidence="2">
    <location>
        <begin position="24"/>
        <end position="37"/>
    </location>
</feature>